<accession>A0A841HJX7</accession>
<organism evidence="4 5">
    <name type="scientific">Povalibacter uvarum</name>
    <dbReference type="NCBI Taxonomy" id="732238"/>
    <lineage>
        <taxon>Bacteria</taxon>
        <taxon>Pseudomonadati</taxon>
        <taxon>Pseudomonadota</taxon>
        <taxon>Gammaproteobacteria</taxon>
        <taxon>Steroidobacterales</taxon>
        <taxon>Steroidobacteraceae</taxon>
        <taxon>Povalibacter</taxon>
    </lineage>
</organism>
<keyword evidence="2" id="KW-0732">Signal</keyword>
<sequence length="531" mass="56067">MKAFLSALALGASALPAAASGEHGLTLKPLDTYESGIFAEGAAEIVAWDGYTQRIFVVNAAAVTVDVLDGSKPNDLRKIDAIDASAFGGFANSVAVHGDVLAVAIESADKQANGLVALYRTKDLKLLNTVPVGALPDMVTFDETGRYILVANEGEPNADYSVDPAGSVSIIDLKRGAKHATVRHATFDAFNDKADELRAAGVRLYGPNATVAQDVEPEYITTSGGKAYVTLQEANAVAVVDIARATVTKILPLGYKDHSLPGNGLDPSDRDSAVAIANWPVFGIYSPDAINSYSYRGKTYLVTANEGDTRAYDTFNEEVRVGASAVKLDATAFPNASALKANAALGRLTVTNTLGDTDGDGDYDALYVPGGRSFSIWSSDGKQVFDSGSDFESITANLLPGAFNSNHEEQPSADTRSDNKGPEPEGLAIGEYLGRTYAFVGLERTSGVMIYDITNPRDVTFVDYVNRRDFTVPVCITDAEDECAASNPAAGDLGPEGLTFVPWDCSPTGRPLLIVGNEISGSTTVYELARK</sequence>
<proteinExistence type="predicted"/>
<feature type="region of interest" description="Disordered" evidence="1">
    <location>
        <begin position="401"/>
        <end position="427"/>
    </location>
</feature>
<name>A0A841HJX7_9GAMM</name>
<feature type="chain" id="PRO_5032859209" evidence="2">
    <location>
        <begin position="20"/>
        <end position="531"/>
    </location>
</feature>
<dbReference type="RefSeq" id="WP_184330738.1">
    <property type="nucleotide sequence ID" value="NZ_JACHHZ010000002.1"/>
</dbReference>
<comment type="caution">
    <text evidence="4">The sequence shown here is derived from an EMBL/GenBank/DDBJ whole genome shotgun (WGS) entry which is preliminary data.</text>
</comment>
<evidence type="ECO:0000256" key="1">
    <source>
        <dbReference type="SAM" id="MobiDB-lite"/>
    </source>
</evidence>
<dbReference type="InterPro" id="IPR011045">
    <property type="entry name" value="N2O_reductase_N"/>
</dbReference>
<evidence type="ECO:0000313" key="5">
    <source>
        <dbReference type="Proteomes" id="UP000588068"/>
    </source>
</evidence>
<dbReference type="SUPFAM" id="SSF50974">
    <property type="entry name" value="Nitrous oxide reductase, N-terminal domain"/>
    <property type="match status" value="1"/>
</dbReference>
<keyword evidence="5" id="KW-1185">Reference proteome</keyword>
<evidence type="ECO:0000259" key="3">
    <source>
        <dbReference type="Pfam" id="PF22494"/>
    </source>
</evidence>
<evidence type="ECO:0000256" key="2">
    <source>
        <dbReference type="SAM" id="SignalP"/>
    </source>
</evidence>
<reference evidence="4 5" key="1">
    <citation type="submission" date="2020-08" db="EMBL/GenBank/DDBJ databases">
        <title>Genomic Encyclopedia of Type Strains, Phase IV (KMG-IV): sequencing the most valuable type-strain genomes for metagenomic binning, comparative biology and taxonomic classification.</title>
        <authorList>
            <person name="Goeker M."/>
        </authorList>
    </citation>
    <scope>NUCLEOTIDE SEQUENCE [LARGE SCALE GENOMIC DNA]</scope>
    <source>
        <strain evidence="4 5">DSM 26723</strain>
    </source>
</reference>
<keyword evidence="4" id="KW-0238">DNA-binding</keyword>
<evidence type="ECO:0000313" key="4">
    <source>
        <dbReference type="EMBL" id="MBB6092884.1"/>
    </source>
</evidence>
<feature type="domain" description="Choice-of-anchor I" evidence="3">
    <location>
        <begin position="39"/>
        <end position="528"/>
    </location>
</feature>
<dbReference type="GO" id="GO:0003677">
    <property type="term" value="F:DNA binding"/>
    <property type="evidence" value="ECO:0007669"/>
    <property type="project" value="UniProtKB-KW"/>
</dbReference>
<protein>
    <submittedName>
        <fullName evidence="4">DNA-binding beta-propeller fold protein YncE</fullName>
    </submittedName>
</protein>
<dbReference type="AlphaFoldDB" id="A0A841HJX7"/>
<dbReference type="Pfam" id="PF22494">
    <property type="entry name" value="choice_anch_I"/>
    <property type="match status" value="1"/>
</dbReference>
<dbReference type="Proteomes" id="UP000588068">
    <property type="component" value="Unassembled WGS sequence"/>
</dbReference>
<feature type="signal peptide" evidence="2">
    <location>
        <begin position="1"/>
        <end position="19"/>
    </location>
</feature>
<dbReference type="PANTHER" id="PTHR46928:SF1">
    <property type="entry name" value="MESENCHYME-SPECIFIC CELL SURFACE GLYCOPROTEIN"/>
    <property type="match status" value="1"/>
</dbReference>
<dbReference type="Gene3D" id="2.130.10.10">
    <property type="entry name" value="YVTN repeat-like/Quinoprotein amine dehydrogenase"/>
    <property type="match status" value="1"/>
</dbReference>
<feature type="compositionally biased region" description="Basic and acidic residues" evidence="1">
    <location>
        <begin position="406"/>
        <end position="423"/>
    </location>
</feature>
<dbReference type="InterPro" id="IPR055188">
    <property type="entry name" value="Choice_anch_I"/>
</dbReference>
<dbReference type="InterPro" id="IPR015943">
    <property type="entry name" value="WD40/YVTN_repeat-like_dom_sf"/>
</dbReference>
<dbReference type="InterPro" id="IPR052956">
    <property type="entry name" value="Mesenchyme-surface_protein"/>
</dbReference>
<dbReference type="PANTHER" id="PTHR46928">
    <property type="entry name" value="MESENCHYME-SPECIFIC CELL SURFACE GLYCOPROTEIN"/>
    <property type="match status" value="1"/>
</dbReference>
<dbReference type="EMBL" id="JACHHZ010000002">
    <property type="protein sequence ID" value="MBB6092884.1"/>
    <property type="molecule type" value="Genomic_DNA"/>
</dbReference>
<dbReference type="NCBIfam" id="NF038117">
    <property type="entry name" value="choice_anch_I"/>
    <property type="match status" value="1"/>
</dbReference>
<gene>
    <name evidence="4" type="ORF">HNQ60_001762</name>
</gene>